<comment type="caution">
    <text evidence="7">The sequence shown here is derived from an EMBL/GenBank/DDBJ whole genome shotgun (WGS) entry which is preliminary data.</text>
</comment>
<evidence type="ECO:0000259" key="5">
    <source>
        <dbReference type="Pfam" id="PF00775"/>
    </source>
</evidence>
<accession>A0A562PBS2</accession>
<dbReference type="InterPro" id="IPR015889">
    <property type="entry name" value="Intradiol_dOase_core"/>
</dbReference>
<evidence type="ECO:0000256" key="2">
    <source>
        <dbReference type="ARBA" id="ARBA00022964"/>
    </source>
</evidence>
<feature type="domain" description="Protocatechuate 3,4-dioxygenase beta subunit N-terminal" evidence="6">
    <location>
        <begin position="19"/>
        <end position="52"/>
    </location>
</feature>
<dbReference type="InterPro" id="IPR024756">
    <property type="entry name" value="PCDO_beta_N"/>
</dbReference>
<dbReference type="InterPro" id="IPR012785">
    <property type="entry name" value="Protocat_dOase_b"/>
</dbReference>
<proteinExistence type="inferred from homology"/>
<evidence type="ECO:0000256" key="1">
    <source>
        <dbReference type="ARBA" id="ARBA00007825"/>
    </source>
</evidence>
<organism evidence="7 8">
    <name type="scientific">Mesorhizobium tianshanense</name>
    <dbReference type="NCBI Taxonomy" id="39844"/>
    <lineage>
        <taxon>Bacteria</taxon>
        <taxon>Pseudomonadati</taxon>
        <taxon>Pseudomonadota</taxon>
        <taxon>Alphaproteobacteria</taxon>
        <taxon>Hyphomicrobiales</taxon>
        <taxon>Phyllobacteriaceae</taxon>
        <taxon>Mesorhizobium</taxon>
    </lineage>
</organism>
<protein>
    <submittedName>
        <fullName evidence="7">Protocatechuate 3,4-dioxygenase beta subunit</fullName>
    </submittedName>
</protein>
<dbReference type="Proteomes" id="UP000317122">
    <property type="component" value="Unassembled WGS sequence"/>
</dbReference>
<dbReference type="GO" id="GO:0008199">
    <property type="term" value="F:ferric iron binding"/>
    <property type="evidence" value="ECO:0007669"/>
    <property type="project" value="InterPro"/>
</dbReference>
<dbReference type="EMBL" id="VLKT01000004">
    <property type="protein sequence ID" value="TWI41897.1"/>
    <property type="molecule type" value="Genomic_DNA"/>
</dbReference>
<dbReference type="Gene3D" id="2.60.130.10">
    <property type="entry name" value="Aromatic compound dioxygenase"/>
    <property type="match status" value="1"/>
</dbReference>
<dbReference type="GO" id="GO:0019619">
    <property type="term" value="P:3,4-dihydroxybenzoate catabolic process"/>
    <property type="evidence" value="ECO:0007669"/>
    <property type="project" value="InterPro"/>
</dbReference>
<evidence type="ECO:0000259" key="6">
    <source>
        <dbReference type="Pfam" id="PF12391"/>
    </source>
</evidence>
<dbReference type="GO" id="GO:0018578">
    <property type="term" value="F:protocatechuate 3,4-dioxygenase activity"/>
    <property type="evidence" value="ECO:0007669"/>
    <property type="project" value="InterPro"/>
</dbReference>
<dbReference type="Pfam" id="PF00775">
    <property type="entry name" value="Dioxygenase_C"/>
    <property type="match status" value="1"/>
</dbReference>
<dbReference type="PANTHER" id="PTHR33711">
    <property type="entry name" value="DIOXYGENASE, PUTATIVE (AFU_ORTHOLOGUE AFUA_2G02910)-RELATED"/>
    <property type="match status" value="1"/>
</dbReference>
<sequence>MPMTADLGSNRAPETGAFFQRDRTWHPPALTPDYKTSVLRSPQKALLSFDNTLSEITGPVFGHAMLGALDNDLIHNFARPGESAIGERIIVYGRVLDERRRGVPGVLLEFWQANAGGRYRHKKDGYLAALDPNFGGCGRTITGEDGGYAFRTVKPGPYPWPNGPNDWRPSHIHFSVFGRGFAQRLITQMYFEGDPLIWHCPIVRGIPDKAAIKTLIAALDMQATVPMDARAYKFDIVLRGRRSSLFENRLEGN</sequence>
<keyword evidence="3" id="KW-0560">Oxidoreductase</keyword>
<comment type="similarity">
    <text evidence="1">Belongs to the intradiol ring-cleavage dioxygenase family.</text>
</comment>
<dbReference type="AlphaFoldDB" id="A0A562PBS2"/>
<feature type="region of interest" description="Disordered" evidence="4">
    <location>
        <begin position="1"/>
        <end position="21"/>
    </location>
</feature>
<evidence type="ECO:0000313" key="7">
    <source>
        <dbReference type="EMBL" id="TWI41897.1"/>
    </source>
</evidence>
<evidence type="ECO:0000313" key="8">
    <source>
        <dbReference type="Proteomes" id="UP000317122"/>
    </source>
</evidence>
<name>A0A562PBS2_9HYPH</name>
<dbReference type="SUPFAM" id="SSF49482">
    <property type="entry name" value="Aromatic compound dioxygenase"/>
    <property type="match status" value="1"/>
</dbReference>
<dbReference type="Pfam" id="PF12391">
    <property type="entry name" value="PCDO_beta_N"/>
    <property type="match status" value="1"/>
</dbReference>
<dbReference type="NCBIfam" id="TIGR02422">
    <property type="entry name" value="protocat_beta"/>
    <property type="match status" value="1"/>
</dbReference>
<dbReference type="CDD" id="cd03464">
    <property type="entry name" value="3_4-PCD_beta"/>
    <property type="match status" value="1"/>
</dbReference>
<keyword evidence="8" id="KW-1185">Reference proteome</keyword>
<dbReference type="PANTHER" id="PTHR33711:SF10">
    <property type="entry name" value="INTRADIOL RING-CLEAVAGE DIOXYGENASES DOMAIN-CONTAINING PROTEIN"/>
    <property type="match status" value="1"/>
</dbReference>
<gene>
    <name evidence="7" type="ORF">IQ26_00821</name>
</gene>
<feature type="domain" description="Intradiol ring-cleavage dioxygenases" evidence="5">
    <location>
        <begin position="56"/>
        <end position="240"/>
    </location>
</feature>
<dbReference type="InterPro" id="IPR050770">
    <property type="entry name" value="Intradiol_RC_Dioxygenase"/>
</dbReference>
<evidence type="ECO:0000256" key="3">
    <source>
        <dbReference type="ARBA" id="ARBA00023002"/>
    </source>
</evidence>
<keyword evidence="2 7" id="KW-0223">Dioxygenase</keyword>
<reference evidence="7 8" key="1">
    <citation type="journal article" date="2015" name="Stand. Genomic Sci.">
        <title>Genomic Encyclopedia of Bacterial and Archaeal Type Strains, Phase III: the genomes of soil and plant-associated and newly described type strains.</title>
        <authorList>
            <person name="Whitman W.B."/>
            <person name="Woyke T."/>
            <person name="Klenk H.P."/>
            <person name="Zhou Y."/>
            <person name="Lilburn T.G."/>
            <person name="Beck B.J."/>
            <person name="De Vos P."/>
            <person name="Vandamme P."/>
            <person name="Eisen J.A."/>
            <person name="Garrity G."/>
            <person name="Hugenholtz P."/>
            <person name="Kyrpides N.C."/>
        </authorList>
    </citation>
    <scope>NUCLEOTIDE SEQUENCE [LARGE SCALE GENOMIC DNA]</scope>
    <source>
        <strain evidence="7 8">CGMCC 1.2546</strain>
    </source>
</reference>
<evidence type="ECO:0000256" key="4">
    <source>
        <dbReference type="SAM" id="MobiDB-lite"/>
    </source>
</evidence>
<dbReference type="InterPro" id="IPR000627">
    <property type="entry name" value="Intradiol_dOase_C"/>
</dbReference>